<evidence type="ECO:0000313" key="3">
    <source>
        <dbReference type="Proteomes" id="UP000535908"/>
    </source>
</evidence>
<dbReference type="Proteomes" id="UP000535908">
    <property type="component" value="Unassembled WGS sequence"/>
</dbReference>
<accession>A0A7X0Y529</accession>
<proteinExistence type="predicted"/>
<reference evidence="2 3" key="1">
    <citation type="submission" date="2020-03" db="EMBL/GenBank/DDBJ databases">
        <title>Soil Listeria distribution.</title>
        <authorList>
            <person name="Liao J."/>
            <person name="Wiedmann M."/>
        </authorList>
    </citation>
    <scope>NUCLEOTIDE SEQUENCE [LARGE SCALE GENOMIC DNA]</scope>
    <source>
        <strain evidence="2 3">FSL L7-0741</strain>
    </source>
</reference>
<protein>
    <recommendedName>
        <fullName evidence="1">Virulence-associated protein E-like domain-containing protein</fullName>
    </recommendedName>
</protein>
<dbReference type="InterPro" id="IPR007936">
    <property type="entry name" value="VapE-like_dom"/>
</dbReference>
<dbReference type="Pfam" id="PF05272">
    <property type="entry name" value="VapE-like_dom"/>
    <property type="match status" value="1"/>
</dbReference>
<comment type="caution">
    <text evidence="2">The sequence shown here is derived from an EMBL/GenBank/DDBJ whole genome shotgun (WGS) entry which is preliminary data.</text>
</comment>
<dbReference type="PANTHER" id="PTHR34985:SF1">
    <property type="entry name" value="SLR0554 PROTEIN"/>
    <property type="match status" value="1"/>
</dbReference>
<gene>
    <name evidence="2" type="ORF">HCA69_12390</name>
</gene>
<dbReference type="PANTHER" id="PTHR34985">
    <property type="entry name" value="SLR0554 PROTEIN"/>
    <property type="match status" value="1"/>
</dbReference>
<dbReference type="AlphaFoldDB" id="A0A7X0Y529"/>
<dbReference type="EMBL" id="JAARWN010000014">
    <property type="protein sequence ID" value="MBC1937171.1"/>
    <property type="molecule type" value="Genomic_DNA"/>
</dbReference>
<name>A0A7X0Y529_9LIST</name>
<organism evidence="2 3">
    <name type="scientific">Listeria grandensis</name>
    <dbReference type="NCBI Taxonomy" id="1494963"/>
    <lineage>
        <taxon>Bacteria</taxon>
        <taxon>Bacillati</taxon>
        <taxon>Bacillota</taxon>
        <taxon>Bacilli</taxon>
        <taxon>Bacillales</taxon>
        <taxon>Listeriaceae</taxon>
        <taxon>Listeria</taxon>
    </lineage>
</organism>
<evidence type="ECO:0000259" key="1">
    <source>
        <dbReference type="Pfam" id="PF05272"/>
    </source>
</evidence>
<sequence length="797" mass="91571">MKHDREVNIATGQNKASKRWKNKPMGWEELLGRLARPTVTQETVNEYQKMSKTKRDGIKDVGGFVGGFLKGGRRKADAVQNRSLVTLDADSVKGNLWDSVEMMYDFAAALYSTHSHTPEKPRVRLIIPLARPVTAEEYQPLARKLADKFGMDNFDDTTYQPERLMFWPSCSRDAEYVFEYQDGDWLNPDSILAEYPDWTDSSYWPESSRSHGIRERQAKKQGDPLEKSGVIGAFCRTYDIRSAIETFLDDIYVETDKDDRFTYTEGSTSGGLIVYEDKFAYSHHGTDPIGDTLCNAFDLVRVHRFGDQDEDAKEGTPANRLPSFKAMREFALEDKEVKGVMVADRMQEAAEEFDDDYIEETDQSWTKELELDERGIIEASAKNLELIFENDPNLSKKCAIDQFANRVALKANLPWRKLGEYRFWKDSDDAGLRIYIEKVYGIAHKGKIEDAFVQEIEKRAYHPVRDYLADLEWDGEKRVETLLIDYLGADDTRYVRTVTKKTLVAAIARIYVPGIKFDTMLATTGPQGIGKSFLPGKLAGAWFSDSLDSVTGKDAYEALQGAWILEMSEMTATKKADIEATKQFLSKREDIYRVAYGKHKSYFKRQCIFWGTSNDQEFLRDKTGGRRFWPVDVGLNTPKYRVWEDLTDNVRDQIWAEAKDLWENGETIFLAPDEEELAKEQQALHTEDNALEGMIQEYLDILVPKDWYERDRFERRSFIKESGGELAQKGTMKRTQACVMEIWCELLDGDPKSLLPVKSKELHSIISRLDGWEKYTKGTGKLRFGKDYGAQRAYVRN</sequence>
<feature type="domain" description="Virulence-associated protein E-like" evidence="1">
    <location>
        <begin position="468"/>
        <end position="686"/>
    </location>
</feature>
<evidence type="ECO:0000313" key="2">
    <source>
        <dbReference type="EMBL" id="MBC1937171.1"/>
    </source>
</evidence>